<feature type="region of interest" description="Disordered" evidence="4">
    <location>
        <begin position="940"/>
        <end position="970"/>
    </location>
</feature>
<feature type="compositionally biased region" description="Basic and acidic residues" evidence="4">
    <location>
        <begin position="537"/>
        <end position="552"/>
    </location>
</feature>
<evidence type="ECO:0000256" key="4">
    <source>
        <dbReference type="SAM" id="MobiDB-lite"/>
    </source>
</evidence>
<keyword evidence="2 3" id="KW-0539">Nucleus</keyword>
<feature type="compositionally biased region" description="Basic and acidic residues" evidence="4">
    <location>
        <begin position="44"/>
        <end position="60"/>
    </location>
</feature>
<evidence type="ECO:0000313" key="7">
    <source>
        <dbReference type="Proteomes" id="UP001320245"/>
    </source>
</evidence>
<protein>
    <recommendedName>
        <fullName evidence="5">Fork-head domain-containing protein</fullName>
    </recommendedName>
</protein>
<feature type="compositionally biased region" description="Polar residues" evidence="4">
    <location>
        <begin position="1191"/>
        <end position="1200"/>
    </location>
</feature>
<dbReference type="Pfam" id="PF00250">
    <property type="entry name" value="Forkhead"/>
    <property type="match status" value="1"/>
</dbReference>
<evidence type="ECO:0000256" key="2">
    <source>
        <dbReference type="ARBA" id="ARBA00023242"/>
    </source>
</evidence>
<dbReference type="SMART" id="SM00339">
    <property type="entry name" value="FH"/>
    <property type="match status" value="1"/>
</dbReference>
<feature type="compositionally biased region" description="Low complexity" evidence="4">
    <location>
        <begin position="1116"/>
        <end position="1133"/>
    </location>
</feature>
<feature type="region of interest" description="Disordered" evidence="4">
    <location>
        <begin position="270"/>
        <end position="350"/>
    </location>
</feature>
<dbReference type="InterPro" id="IPR001766">
    <property type="entry name" value="Fork_head_dom"/>
</dbReference>
<feature type="region of interest" description="Disordered" evidence="4">
    <location>
        <begin position="459"/>
        <end position="686"/>
    </location>
</feature>
<dbReference type="Gene3D" id="2.60.200.20">
    <property type="match status" value="1"/>
</dbReference>
<organism evidence="6 7">
    <name type="scientific">Cytospora paraplurivora</name>
    <dbReference type="NCBI Taxonomy" id="2898453"/>
    <lineage>
        <taxon>Eukaryota</taxon>
        <taxon>Fungi</taxon>
        <taxon>Dikarya</taxon>
        <taxon>Ascomycota</taxon>
        <taxon>Pezizomycotina</taxon>
        <taxon>Sordariomycetes</taxon>
        <taxon>Sordariomycetidae</taxon>
        <taxon>Diaporthales</taxon>
        <taxon>Cytosporaceae</taxon>
        <taxon>Cytospora</taxon>
    </lineage>
</organism>
<feature type="compositionally biased region" description="Acidic residues" evidence="4">
    <location>
        <begin position="525"/>
        <end position="536"/>
    </location>
</feature>
<feature type="compositionally biased region" description="Polar residues" evidence="4">
    <location>
        <begin position="940"/>
        <end position="964"/>
    </location>
</feature>
<dbReference type="SUPFAM" id="SSF46785">
    <property type="entry name" value="Winged helix' DNA-binding domain"/>
    <property type="match status" value="1"/>
</dbReference>
<feature type="compositionally biased region" description="Basic residues" evidence="4">
    <location>
        <begin position="614"/>
        <end position="623"/>
    </location>
</feature>
<dbReference type="GO" id="GO:0060962">
    <property type="term" value="P:regulation of ribosomal protein gene transcription by RNA polymerase II"/>
    <property type="evidence" value="ECO:0007669"/>
    <property type="project" value="InterPro"/>
</dbReference>
<feature type="region of interest" description="Disordered" evidence="4">
    <location>
        <begin position="764"/>
        <end position="789"/>
    </location>
</feature>
<gene>
    <name evidence="6" type="ORF">SLS53_005834</name>
</gene>
<dbReference type="Pfam" id="PF00498">
    <property type="entry name" value="FHA"/>
    <property type="match status" value="1"/>
</dbReference>
<evidence type="ECO:0000256" key="3">
    <source>
        <dbReference type="PROSITE-ProRule" id="PRU00089"/>
    </source>
</evidence>
<reference evidence="6 7" key="1">
    <citation type="journal article" date="2023" name="PLoS ONE">
        <title>Cytospora paraplurivora sp. nov. isolated from orchards with fruit tree decline syndrome in Ontario, Canada.</title>
        <authorList>
            <person name="Ilyukhin E."/>
            <person name="Nguyen H.D.T."/>
            <person name="Castle A.J."/>
            <person name="Ellouze W."/>
        </authorList>
    </citation>
    <scope>NUCLEOTIDE SEQUENCE [LARGE SCALE GENOMIC DNA]</scope>
    <source>
        <strain evidence="6 7">FDS-564</strain>
    </source>
</reference>
<keyword evidence="1 3" id="KW-0238">DNA-binding</keyword>
<feature type="DNA-binding region" description="Fork-head" evidence="3">
    <location>
        <begin position="688"/>
        <end position="749"/>
    </location>
</feature>
<dbReference type="PROSITE" id="PS50039">
    <property type="entry name" value="FORK_HEAD_3"/>
    <property type="match status" value="1"/>
</dbReference>
<feature type="compositionally biased region" description="Polar residues" evidence="4">
    <location>
        <begin position="17"/>
        <end position="35"/>
    </location>
</feature>
<dbReference type="InterPro" id="IPR000253">
    <property type="entry name" value="FHA_dom"/>
</dbReference>
<evidence type="ECO:0000259" key="5">
    <source>
        <dbReference type="PROSITE" id="PS50039"/>
    </source>
</evidence>
<comment type="subcellular location">
    <subcellularLocation>
        <location evidence="3">Nucleus</location>
    </subcellularLocation>
</comment>
<dbReference type="PANTHER" id="PTHR21712">
    <property type="entry name" value="PRE-RRNA-PROCESSING PROTEIN FHL1"/>
    <property type="match status" value="1"/>
</dbReference>
<evidence type="ECO:0000256" key="1">
    <source>
        <dbReference type="ARBA" id="ARBA00023125"/>
    </source>
</evidence>
<comment type="caution">
    <text evidence="6">The sequence shown here is derived from an EMBL/GenBank/DDBJ whole genome shotgun (WGS) entry which is preliminary data.</text>
</comment>
<dbReference type="GO" id="GO:0005634">
    <property type="term" value="C:nucleus"/>
    <property type="evidence" value="ECO:0007669"/>
    <property type="project" value="UniProtKB-SubCell"/>
</dbReference>
<dbReference type="PANTHER" id="PTHR21712:SF29">
    <property type="entry name" value="PRE-RRNA-PROCESSING PROTEIN FHL1"/>
    <property type="match status" value="1"/>
</dbReference>
<feature type="region of interest" description="Disordered" evidence="4">
    <location>
        <begin position="1"/>
        <end position="166"/>
    </location>
</feature>
<proteinExistence type="predicted"/>
<feature type="compositionally biased region" description="Low complexity" evidence="4">
    <location>
        <begin position="1051"/>
        <end position="1080"/>
    </location>
</feature>
<dbReference type="EMBL" id="JAJSPL020000023">
    <property type="protein sequence ID" value="KAK7739197.1"/>
    <property type="molecule type" value="Genomic_DNA"/>
</dbReference>
<dbReference type="GO" id="GO:0003700">
    <property type="term" value="F:DNA-binding transcription factor activity"/>
    <property type="evidence" value="ECO:0007669"/>
    <property type="project" value="InterPro"/>
</dbReference>
<dbReference type="Gene3D" id="1.10.10.10">
    <property type="entry name" value="Winged helix-like DNA-binding domain superfamily/Winged helix DNA-binding domain"/>
    <property type="match status" value="1"/>
</dbReference>
<feature type="compositionally biased region" description="Low complexity" evidence="4">
    <location>
        <begin position="1144"/>
        <end position="1168"/>
    </location>
</feature>
<feature type="compositionally biased region" description="Acidic residues" evidence="4">
    <location>
        <begin position="505"/>
        <end position="515"/>
    </location>
</feature>
<dbReference type="InterPro" id="IPR045178">
    <property type="entry name" value="Fhl1/FHA1"/>
</dbReference>
<feature type="compositionally biased region" description="Basic and acidic residues" evidence="4">
    <location>
        <begin position="481"/>
        <end position="490"/>
    </location>
</feature>
<keyword evidence="7" id="KW-1185">Reference proteome</keyword>
<evidence type="ECO:0000313" key="6">
    <source>
        <dbReference type="EMBL" id="KAK7739197.1"/>
    </source>
</evidence>
<feature type="region of interest" description="Disordered" evidence="4">
    <location>
        <begin position="1051"/>
        <end position="1217"/>
    </location>
</feature>
<dbReference type="PRINTS" id="PR00053">
    <property type="entry name" value="FORKHEAD"/>
</dbReference>
<dbReference type="Proteomes" id="UP001320245">
    <property type="component" value="Unassembled WGS sequence"/>
</dbReference>
<dbReference type="InterPro" id="IPR036390">
    <property type="entry name" value="WH_DNA-bd_sf"/>
</dbReference>
<dbReference type="SUPFAM" id="SSF49879">
    <property type="entry name" value="SMAD/FHA domain"/>
    <property type="match status" value="1"/>
</dbReference>
<feature type="compositionally biased region" description="Basic and acidic residues" evidence="4">
    <location>
        <begin position="676"/>
        <end position="686"/>
    </location>
</feature>
<feature type="compositionally biased region" description="Polar residues" evidence="4">
    <location>
        <begin position="290"/>
        <end position="299"/>
    </location>
</feature>
<accession>A0AAN9U4N4</accession>
<feature type="compositionally biased region" description="Basic and acidic residues" evidence="4">
    <location>
        <begin position="73"/>
        <end position="92"/>
    </location>
</feature>
<sequence length="1316" mass="141493">MTSSQDQDGPGLDGHRGTSQPTGSGDGQSIPNDSNAPAPLRQQQKPEEEHEKPQEKERAQEQAQGQGQGQGQEKARPRSAADENHETDEAAVKDAPMSQEKPPLPPADEQDTMGDAVQTWLESQPPPSQLSQPQADDDASASQTVPISQSHEEALPQQDGWNADGTLVPDEMHMAATNLLLGSQAMAPNLALQYLPYQLPVSGMNYNLGYAPDNVADMDADSDDGDSIFDASRFPRMPRLRFEDSVFQFTTNTVIIGRDQVAYKRALAARKRAEKGLPPDDEAREPHGNYSKSYISQTGGALGPESDGEEKPRPPKRRKTITNDPPEDAPRVAAGTNGHTAHGNVISSRQYVDHTPGAVPVDIDALRPSLNDIAKVRIHGPGPDIIATTKGISREHLKIQYNQHERVWQAFPLGRNGFFCEDVLYGKNDVVSLRSGDELQIQSVTFIFDINGVEDGLFGNEGPRTYSEGGKEMSFDFQSSRGDENMRDTSESLPSDPVEVKHDESEEDADEDIEEPASPRTAGREDDDDGEAEEDIRETVESDPPESRDVSKEGSMSANPEVSQFLVPPKKRGPGRPPKNGIMSKREERELKKKAQEEAKKNAPPQEPGEPPIKRKVGRPRKHPLPEDAEDQPEKRKYKPRKPKTEDGEGEEDLDGEKADKHKRLQKPKTPPLDLGDVKDWPEEKLQKPNKNYQLLIDEVLSAAPDGLTLKQIYKRIAKAYPYFHFKCDSKGWESSVRHNLIGSHCFQKNNETHLWKRVEGIPLDAGKKRKPSDSATETRPSPMYNGGYNHAYQQAPHPQQYPNHQIAQMAGPPHANLPPRYPPNGQAYQVPAPNPIQPGAIPHQQAAVRPGFPPHPPPATVPQANGYAAANTTPRPQYTGTQPPTYNSTYNNRPQSTPLANVGVAGFPTAQNHAQQSLVARSGQSAPGIHQSSHPVINTGATQHPQRAISSPHQQAQPVSNTAPPAPLGPVIDPSLRDFIRSFAREVVKQLQNRVGRPEAVAVSVVNRGLGLTKKSLTPEAESYEKAILNIFQAHKLTYSKPKVASASTTTTTTSHTATAPSSITPTAAGNGNGAVPVGGPMPTPPTPTSATATPAVNGPTGAASQASASGPVDGSSITGAASSTTTTGAAIPEPAHAGSSSPTPAGHLPTGTTATATAAASATVGPPTNPAASNVAVTSPEAGPVASGPTPNRSSATPAPTLAPVSGTPTTGASKDVQLLDPKLVELVQQYKKLSMEIIIPRVGLARGEILIMSAINRVLGFTDESIMSYKGEKNKEHLVEAEKALMQSLKHRIDTYLRCRRVSAPSTPAPVPR</sequence>
<dbReference type="InterPro" id="IPR008984">
    <property type="entry name" value="SMAD_FHA_dom_sf"/>
</dbReference>
<feature type="compositionally biased region" description="Basic and acidic residues" evidence="4">
    <location>
        <begin position="584"/>
        <end position="601"/>
    </location>
</feature>
<dbReference type="GO" id="GO:0043565">
    <property type="term" value="F:sequence-specific DNA binding"/>
    <property type="evidence" value="ECO:0007669"/>
    <property type="project" value="InterPro"/>
</dbReference>
<name>A0AAN9U4N4_9PEZI</name>
<dbReference type="InterPro" id="IPR036388">
    <property type="entry name" value="WH-like_DNA-bd_sf"/>
</dbReference>
<feature type="domain" description="Fork-head" evidence="5">
    <location>
        <begin position="688"/>
        <end position="749"/>
    </location>
</feature>